<keyword evidence="2" id="KW-1185">Reference proteome</keyword>
<dbReference type="OrthoDB" id="428065at2"/>
<accession>A0A2K8STF1</accession>
<dbReference type="Proteomes" id="UP000232003">
    <property type="component" value="Chromosome"/>
</dbReference>
<protein>
    <submittedName>
        <fullName evidence="1">Uncharacterized protein</fullName>
    </submittedName>
</protein>
<name>A0A2K8STF1_9NOSO</name>
<dbReference type="InterPro" id="IPR054053">
    <property type="entry name" value="DUF6887"/>
</dbReference>
<organism evidence="1 2">
    <name type="scientific">Nostoc flagelliforme CCNUN1</name>
    <dbReference type="NCBI Taxonomy" id="2038116"/>
    <lineage>
        <taxon>Bacteria</taxon>
        <taxon>Bacillati</taxon>
        <taxon>Cyanobacteriota</taxon>
        <taxon>Cyanophyceae</taxon>
        <taxon>Nostocales</taxon>
        <taxon>Nostocaceae</taxon>
        <taxon>Nostoc</taxon>
    </lineage>
</organism>
<gene>
    <name evidence="1" type="ORF">COO91_04672</name>
</gene>
<evidence type="ECO:0000313" key="2">
    <source>
        <dbReference type="Proteomes" id="UP000232003"/>
    </source>
</evidence>
<dbReference type="RefSeq" id="WP_012409295.1">
    <property type="nucleotide sequence ID" value="NZ_CAWNNC010000001.1"/>
</dbReference>
<evidence type="ECO:0000313" key="1">
    <source>
        <dbReference type="EMBL" id="AUB38697.1"/>
    </source>
</evidence>
<dbReference type="AlphaFoldDB" id="A0A2K8STF1"/>
<proteinExistence type="predicted"/>
<reference evidence="1 2" key="1">
    <citation type="submission" date="2017-11" db="EMBL/GenBank/DDBJ databases">
        <title>Complete genome of a free-living desiccation-tolerant cyanobacterium and its photosynthetic adaptation to extreme terrestrial habitat.</title>
        <authorList>
            <person name="Shang J."/>
        </authorList>
    </citation>
    <scope>NUCLEOTIDE SEQUENCE [LARGE SCALE GENOMIC DNA]</scope>
    <source>
        <strain evidence="1 2">CCNUN1</strain>
    </source>
</reference>
<dbReference type="EMBL" id="CP024785">
    <property type="protein sequence ID" value="AUB38697.1"/>
    <property type="molecule type" value="Genomic_DNA"/>
</dbReference>
<dbReference type="KEGG" id="nfl:COO91_04672"/>
<sequence length="66" mass="7824">MNQVNYTAMSDQELKSYFLTHKDDKEAFYAYMDRRKSRHRDAAIQLNDPAWEEKIIAVIQKQLGSD</sequence>
<dbReference type="Pfam" id="PF21826">
    <property type="entry name" value="DUF6887"/>
    <property type="match status" value="1"/>
</dbReference>